<dbReference type="Proteomes" id="UP001162156">
    <property type="component" value="Unassembled WGS sequence"/>
</dbReference>
<accession>A0AAV8YW63</accession>
<keyword evidence="3" id="KW-0378">Hydrolase</keyword>
<evidence type="ECO:0000256" key="4">
    <source>
        <dbReference type="ARBA" id="ARBA00022839"/>
    </source>
</evidence>
<dbReference type="HAMAP" id="MF_00045">
    <property type="entry name" value="Oligoribonuclease"/>
    <property type="match status" value="1"/>
</dbReference>
<dbReference type="InterPro" id="IPR022894">
    <property type="entry name" value="Oligoribonuclease"/>
</dbReference>
<dbReference type="InterPro" id="IPR013520">
    <property type="entry name" value="Ribonucl_H"/>
</dbReference>
<evidence type="ECO:0000259" key="6">
    <source>
        <dbReference type="SMART" id="SM00479"/>
    </source>
</evidence>
<reference evidence="7" key="1">
    <citation type="journal article" date="2023" name="Insect Mol. Biol.">
        <title>Genome sequencing provides insights into the evolution of gene families encoding plant cell wall-degrading enzymes in longhorned beetles.</title>
        <authorList>
            <person name="Shin N.R."/>
            <person name="Okamura Y."/>
            <person name="Kirsch R."/>
            <person name="Pauchet Y."/>
        </authorList>
    </citation>
    <scope>NUCLEOTIDE SEQUENCE</scope>
    <source>
        <strain evidence="7">RBIC_L_NR</strain>
    </source>
</reference>
<keyword evidence="8" id="KW-1185">Reference proteome</keyword>
<evidence type="ECO:0000256" key="3">
    <source>
        <dbReference type="ARBA" id="ARBA00022801"/>
    </source>
</evidence>
<sequence length="217" mass="25195">MYRTFINHVLSVTKKNSLKMAVKNGVNGHSSNISLDLEVNRIVWLDMEMTGLNIDQDKIMEVACLITDSDLNIIAEGPDIIIHQPENVLNDMNHWCINQHNKTGLTQACLKSNTTVQDAEVALLDFLKKHISESYSPIAGNSVYVDRMFLKKHMPRLDNFLHYRIIDVSTIKELCRRWNPELYKLVPKKEYNHRALQDIKESVDELKFYKSNFFKLC</sequence>
<dbReference type="EMBL" id="JANEYF010001857">
    <property type="protein sequence ID" value="KAJ8955782.1"/>
    <property type="molecule type" value="Genomic_DNA"/>
</dbReference>
<dbReference type="Gene3D" id="3.30.420.10">
    <property type="entry name" value="Ribonuclease H-like superfamily/Ribonuclease H"/>
    <property type="match status" value="1"/>
</dbReference>
<dbReference type="CDD" id="cd06135">
    <property type="entry name" value="Orn"/>
    <property type="match status" value="1"/>
</dbReference>
<organism evidence="7 8">
    <name type="scientific">Rhamnusium bicolor</name>
    <dbReference type="NCBI Taxonomy" id="1586634"/>
    <lineage>
        <taxon>Eukaryota</taxon>
        <taxon>Metazoa</taxon>
        <taxon>Ecdysozoa</taxon>
        <taxon>Arthropoda</taxon>
        <taxon>Hexapoda</taxon>
        <taxon>Insecta</taxon>
        <taxon>Pterygota</taxon>
        <taxon>Neoptera</taxon>
        <taxon>Endopterygota</taxon>
        <taxon>Coleoptera</taxon>
        <taxon>Polyphaga</taxon>
        <taxon>Cucujiformia</taxon>
        <taxon>Chrysomeloidea</taxon>
        <taxon>Cerambycidae</taxon>
        <taxon>Lepturinae</taxon>
        <taxon>Rhagiini</taxon>
        <taxon>Rhamnusium</taxon>
    </lineage>
</organism>
<dbReference type="GO" id="GO:0005739">
    <property type="term" value="C:mitochondrion"/>
    <property type="evidence" value="ECO:0007669"/>
    <property type="project" value="TreeGrafter"/>
</dbReference>
<dbReference type="AlphaFoldDB" id="A0AAV8YW63"/>
<gene>
    <name evidence="7" type="ORF">NQ314_006849</name>
</gene>
<dbReference type="SMART" id="SM00479">
    <property type="entry name" value="EXOIII"/>
    <property type="match status" value="1"/>
</dbReference>
<dbReference type="PANTHER" id="PTHR11046">
    <property type="entry name" value="OLIGORIBONUCLEASE, MITOCHONDRIAL"/>
    <property type="match status" value="1"/>
</dbReference>
<evidence type="ECO:0000256" key="2">
    <source>
        <dbReference type="ARBA" id="ARBA00022722"/>
    </source>
</evidence>
<dbReference type="GO" id="GO:0000175">
    <property type="term" value="F:3'-5'-RNA exonuclease activity"/>
    <property type="evidence" value="ECO:0007669"/>
    <property type="project" value="InterPro"/>
</dbReference>
<protein>
    <recommendedName>
        <fullName evidence="5">Probable oligoribonuclease</fullName>
    </recommendedName>
</protein>
<comment type="caution">
    <text evidence="7">The sequence shown here is derived from an EMBL/GenBank/DDBJ whole genome shotgun (WGS) entry which is preliminary data.</text>
</comment>
<dbReference type="GO" id="GO:0003676">
    <property type="term" value="F:nucleic acid binding"/>
    <property type="evidence" value="ECO:0007669"/>
    <property type="project" value="InterPro"/>
</dbReference>
<evidence type="ECO:0000313" key="8">
    <source>
        <dbReference type="Proteomes" id="UP001162156"/>
    </source>
</evidence>
<comment type="similarity">
    <text evidence="1">Belongs to the oligoribonuclease family.</text>
</comment>
<dbReference type="InterPro" id="IPR036397">
    <property type="entry name" value="RNaseH_sf"/>
</dbReference>
<dbReference type="FunFam" id="3.30.420.10:FF:000003">
    <property type="entry name" value="Oligoribonuclease"/>
    <property type="match status" value="1"/>
</dbReference>
<evidence type="ECO:0000256" key="5">
    <source>
        <dbReference type="ARBA" id="ARBA00072681"/>
    </source>
</evidence>
<keyword evidence="4" id="KW-0269">Exonuclease</keyword>
<feature type="domain" description="Exonuclease" evidence="6">
    <location>
        <begin position="41"/>
        <end position="215"/>
    </location>
</feature>
<evidence type="ECO:0000256" key="1">
    <source>
        <dbReference type="ARBA" id="ARBA00009921"/>
    </source>
</evidence>
<name>A0AAV8YW63_9CUCU</name>
<proteinExistence type="inferred from homology"/>
<dbReference type="InterPro" id="IPR012337">
    <property type="entry name" value="RNaseH-like_sf"/>
</dbReference>
<evidence type="ECO:0000313" key="7">
    <source>
        <dbReference type="EMBL" id="KAJ8955782.1"/>
    </source>
</evidence>
<dbReference type="SUPFAM" id="SSF53098">
    <property type="entry name" value="Ribonuclease H-like"/>
    <property type="match status" value="1"/>
</dbReference>
<dbReference type="Pfam" id="PF00929">
    <property type="entry name" value="RNase_T"/>
    <property type="match status" value="1"/>
</dbReference>
<dbReference type="PANTHER" id="PTHR11046:SF0">
    <property type="entry name" value="OLIGORIBONUCLEASE, MITOCHONDRIAL"/>
    <property type="match status" value="1"/>
</dbReference>
<dbReference type="NCBIfam" id="NF003765">
    <property type="entry name" value="PRK05359.1"/>
    <property type="match status" value="1"/>
</dbReference>
<keyword evidence="2" id="KW-0540">Nuclease</keyword>